<dbReference type="Proteomes" id="UP000652691">
    <property type="component" value="Unassembled WGS sequence"/>
</dbReference>
<dbReference type="RefSeq" id="WP_032883166.1">
    <property type="nucleotide sequence ID" value="NZ_CP180027.1"/>
</dbReference>
<name>A0ABD0A4G1_9GAMM</name>
<dbReference type="AlphaFoldDB" id="A0ABD0A4G1"/>
<accession>A0ABD0A4G1</accession>
<dbReference type="EMBL" id="BMDA01000001">
    <property type="protein sequence ID" value="GGH28709.1"/>
    <property type="molecule type" value="Genomic_DNA"/>
</dbReference>
<sequence length="73" mass="8365">MGGISQKSKDSVQMKHEQNQKIAHSLQTLPLKRHSEIVELTIPPSFHHKLFSFSFYDLFSAQRLAINNTGQIE</sequence>
<evidence type="ECO:0000313" key="1">
    <source>
        <dbReference type="EMBL" id="GGH28709.1"/>
    </source>
</evidence>
<comment type="caution">
    <text evidence="1">The sequence shown here is derived from an EMBL/GenBank/DDBJ whole genome shotgun (WGS) entry which is preliminary data.</text>
</comment>
<proteinExistence type="predicted"/>
<organism evidence="1 2">
    <name type="scientific">Acinetobacter courvalinii</name>
    <dbReference type="NCBI Taxonomy" id="280147"/>
    <lineage>
        <taxon>Bacteria</taxon>
        <taxon>Pseudomonadati</taxon>
        <taxon>Pseudomonadota</taxon>
        <taxon>Gammaproteobacteria</taxon>
        <taxon>Moraxellales</taxon>
        <taxon>Moraxellaceae</taxon>
        <taxon>Acinetobacter</taxon>
    </lineage>
</organism>
<reference evidence="1 2" key="1">
    <citation type="journal article" date="2014" name="Int. J. Syst. Evol. Microbiol.">
        <title>Complete genome sequence of Corynebacterium casei LMG S-19264T (=DSM 44701T), isolated from a smear-ripened cheese.</title>
        <authorList>
            <consortium name="US DOE Joint Genome Institute (JGI-PGF)"/>
            <person name="Walter F."/>
            <person name="Albersmeier A."/>
            <person name="Kalinowski J."/>
            <person name="Ruckert C."/>
        </authorList>
    </citation>
    <scope>NUCLEOTIDE SEQUENCE [LARGE SCALE GENOMIC DNA]</scope>
    <source>
        <strain evidence="1 2">CCM 8635</strain>
    </source>
</reference>
<gene>
    <name evidence="1" type="ORF">GCM10007354_07660</name>
</gene>
<protein>
    <submittedName>
        <fullName evidence="1">Uncharacterized protein</fullName>
    </submittedName>
</protein>
<evidence type="ECO:0000313" key="2">
    <source>
        <dbReference type="Proteomes" id="UP000652691"/>
    </source>
</evidence>